<proteinExistence type="predicted"/>
<evidence type="ECO:0000313" key="2">
    <source>
        <dbReference type="EMBL" id="SEW35055.1"/>
    </source>
</evidence>
<accession>A0A1I0R3L6</accession>
<sequence length="165" mass="20137">MQDFEISSEDELNEKKKWLFKESIRIETEKTNIEDERKVMEIQKGLLHRQQSKNMLLKKQLENQKNLFDKQWQLLEIETRKLVSDQQKFEHDKLKYKDNVFREARKNMSTSVTPKMFFKGVEDTKSLKKRYKELLKIYHPDNMHGDNSLIQTINLEYENLLKFYM</sequence>
<keyword evidence="3" id="KW-1185">Reference proteome</keyword>
<dbReference type="InterPro" id="IPR036869">
    <property type="entry name" value="J_dom_sf"/>
</dbReference>
<dbReference type="Gene3D" id="1.10.287.110">
    <property type="entry name" value="DnaJ domain"/>
    <property type="match status" value="1"/>
</dbReference>
<dbReference type="STRING" id="99656.SAMN05421659_111157"/>
<dbReference type="Proteomes" id="UP000199701">
    <property type="component" value="Unassembled WGS sequence"/>
</dbReference>
<protein>
    <recommendedName>
        <fullName evidence="4">DnaJ domain-containing protein</fullName>
    </recommendedName>
</protein>
<gene>
    <name evidence="2" type="ORF">SAMN05421659_111157</name>
</gene>
<dbReference type="SUPFAM" id="SSF46565">
    <property type="entry name" value="Chaperone J-domain"/>
    <property type="match status" value="1"/>
</dbReference>
<dbReference type="AlphaFoldDB" id="A0A1I0R3L6"/>
<dbReference type="GO" id="GO:0006260">
    <property type="term" value="P:DNA replication"/>
    <property type="evidence" value="ECO:0007669"/>
    <property type="project" value="UniProtKB-KW"/>
</dbReference>
<dbReference type="EMBL" id="FOJI01000011">
    <property type="protein sequence ID" value="SEW35055.1"/>
    <property type="molecule type" value="Genomic_DNA"/>
</dbReference>
<evidence type="ECO:0008006" key="4">
    <source>
        <dbReference type="Google" id="ProtNLM"/>
    </source>
</evidence>
<organism evidence="2 3">
    <name type="scientific">[Clostridium] fimetarium</name>
    <dbReference type="NCBI Taxonomy" id="99656"/>
    <lineage>
        <taxon>Bacteria</taxon>
        <taxon>Bacillati</taxon>
        <taxon>Bacillota</taxon>
        <taxon>Clostridia</taxon>
        <taxon>Lachnospirales</taxon>
        <taxon>Lachnospiraceae</taxon>
    </lineage>
</organism>
<dbReference type="RefSeq" id="WP_092455261.1">
    <property type="nucleotide sequence ID" value="NZ_FOJI01000011.1"/>
</dbReference>
<evidence type="ECO:0000256" key="1">
    <source>
        <dbReference type="ARBA" id="ARBA00022705"/>
    </source>
</evidence>
<evidence type="ECO:0000313" key="3">
    <source>
        <dbReference type="Proteomes" id="UP000199701"/>
    </source>
</evidence>
<keyword evidence="1" id="KW-0235">DNA replication</keyword>
<name>A0A1I0R3L6_9FIRM</name>
<dbReference type="OrthoDB" id="2062944at2"/>
<reference evidence="2 3" key="1">
    <citation type="submission" date="2016-10" db="EMBL/GenBank/DDBJ databases">
        <authorList>
            <person name="de Groot N.N."/>
        </authorList>
    </citation>
    <scope>NUCLEOTIDE SEQUENCE [LARGE SCALE GENOMIC DNA]</scope>
    <source>
        <strain evidence="2 3">DSM 9179</strain>
    </source>
</reference>